<dbReference type="RefSeq" id="WP_091285185.1">
    <property type="nucleotide sequence ID" value="NZ_FAOZ01000039.1"/>
</dbReference>
<keyword evidence="1" id="KW-0472">Membrane</keyword>
<feature type="transmembrane region" description="Helical" evidence="1">
    <location>
        <begin position="42"/>
        <end position="60"/>
    </location>
</feature>
<dbReference type="AlphaFoldDB" id="A0A0S4QXX5"/>
<organism evidence="2 3">
    <name type="scientific">Parafrankia irregularis</name>
    <dbReference type="NCBI Taxonomy" id="795642"/>
    <lineage>
        <taxon>Bacteria</taxon>
        <taxon>Bacillati</taxon>
        <taxon>Actinomycetota</taxon>
        <taxon>Actinomycetes</taxon>
        <taxon>Frankiales</taxon>
        <taxon>Frankiaceae</taxon>
        <taxon>Parafrankia</taxon>
    </lineage>
</organism>
<name>A0A0S4QXX5_9ACTN</name>
<reference evidence="3" key="1">
    <citation type="submission" date="2015-11" db="EMBL/GenBank/DDBJ databases">
        <authorList>
            <person name="Varghese N."/>
        </authorList>
    </citation>
    <scope>NUCLEOTIDE SEQUENCE [LARGE SCALE GENOMIC DNA]</scope>
    <source>
        <strain evidence="3">DSM 45899</strain>
    </source>
</reference>
<sequence length="66" mass="7262">MVRYYVVRRSLFGTLARCFFWIAMLVVGATTVQWAATSMAPAMLGACAVFALGLGVFWVIGRGRSR</sequence>
<keyword evidence="1" id="KW-0812">Transmembrane</keyword>
<evidence type="ECO:0000313" key="3">
    <source>
        <dbReference type="Proteomes" id="UP000198802"/>
    </source>
</evidence>
<evidence type="ECO:0000313" key="2">
    <source>
        <dbReference type="EMBL" id="CUU60381.1"/>
    </source>
</evidence>
<gene>
    <name evidence="2" type="ORF">Ga0074812_13914</name>
</gene>
<keyword evidence="3" id="KW-1185">Reference proteome</keyword>
<accession>A0A0S4QXX5</accession>
<keyword evidence="1" id="KW-1133">Transmembrane helix</keyword>
<evidence type="ECO:0000256" key="1">
    <source>
        <dbReference type="SAM" id="Phobius"/>
    </source>
</evidence>
<dbReference type="Proteomes" id="UP000198802">
    <property type="component" value="Unassembled WGS sequence"/>
</dbReference>
<feature type="transmembrane region" description="Helical" evidence="1">
    <location>
        <begin position="12"/>
        <end position="36"/>
    </location>
</feature>
<protein>
    <submittedName>
        <fullName evidence="2">Uncharacterized protein</fullName>
    </submittedName>
</protein>
<dbReference type="EMBL" id="FAOZ01000039">
    <property type="protein sequence ID" value="CUU60381.1"/>
    <property type="molecule type" value="Genomic_DNA"/>
</dbReference>
<proteinExistence type="predicted"/>